<evidence type="ECO:0000256" key="2">
    <source>
        <dbReference type="ARBA" id="ARBA00022723"/>
    </source>
</evidence>
<dbReference type="Pfam" id="PF13833">
    <property type="entry name" value="EF-hand_8"/>
    <property type="match status" value="1"/>
</dbReference>
<dbReference type="AlphaFoldDB" id="A0A7S1LFX5"/>
<keyword evidence="4" id="KW-0106">Calcium</keyword>
<keyword evidence="2" id="KW-0479">Metal-binding</keyword>
<feature type="domain" description="EF-hand" evidence="6">
    <location>
        <begin position="89"/>
        <end position="124"/>
    </location>
</feature>
<dbReference type="FunFam" id="1.10.238.10:FF:000001">
    <property type="entry name" value="Calmodulin 1"/>
    <property type="match status" value="1"/>
</dbReference>
<dbReference type="InterPro" id="IPR050230">
    <property type="entry name" value="CALM/Myosin/TropC-like"/>
</dbReference>
<keyword evidence="5" id="KW-0007">Acetylation</keyword>
<evidence type="ECO:0000259" key="6">
    <source>
        <dbReference type="PROSITE" id="PS50222"/>
    </source>
</evidence>
<dbReference type="SUPFAM" id="SSF47473">
    <property type="entry name" value="EF-hand"/>
    <property type="match status" value="1"/>
</dbReference>
<evidence type="ECO:0000256" key="5">
    <source>
        <dbReference type="ARBA" id="ARBA00022990"/>
    </source>
</evidence>
<gene>
    <name evidence="7" type="ORF">ACAT0790_LOCUS8323</name>
</gene>
<dbReference type="PROSITE" id="PS00018">
    <property type="entry name" value="EF_HAND_1"/>
    <property type="match status" value="1"/>
</dbReference>
<dbReference type="Gene3D" id="1.10.238.10">
    <property type="entry name" value="EF-hand"/>
    <property type="match status" value="1"/>
</dbReference>
<dbReference type="InterPro" id="IPR011992">
    <property type="entry name" value="EF-hand-dom_pair"/>
</dbReference>
<evidence type="ECO:0000256" key="3">
    <source>
        <dbReference type="ARBA" id="ARBA00022737"/>
    </source>
</evidence>
<accession>A0A7S1LFX5</accession>
<evidence type="ECO:0000256" key="1">
    <source>
        <dbReference type="ARBA" id="ARBA00020786"/>
    </source>
</evidence>
<evidence type="ECO:0000256" key="4">
    <source>
        <dbReference type="ARBA" id="ARBA00022837"/>
    </source>
</evidence>
<dbReference type="PANTHER" id="PTHR23048:SF0">
    <property type="entry name" value="CALMODULIN LIKE 3"/>
    <property type="match status" value="1"/>
</dbReference>
<dbReference type="InterPro" id="IPR018247">
    <property type="entry name" value="EF_Hand_1_Ca_BS"/>
</dbReference>
<proteinExistence type="predicted"/>
<feature type="domain" description="EF-hand" evidence="6">
    <location>
        <begin position="19"/>
        <end position="54"/>
    </location>
</feature>
<dbReference type="GO" id="GO:0005509">
    <property type="term" value="F:calcium ion binding"/>
    <property type="evidence" value="ECO:0007669"/>
    <property type="project" value="InterPro"/>
</dbReference>
<sequence>MAGKALEILLTEGGALNKEQKEKIEDNFKLLDRDADGKLTVQEVGVLFRALGQSPTDEELAELLRQVPPGGADVEGFNTFFTKNYKTPPSPDALLKAFQVFDLGETGIMNADKFKEMLTSLGEPMPDEEVQAILKEANIDDKGIFDYKALVKTLCEGPKKLPDLK</sequence>
<reference evidence="7" key="1">
    <citation type="submission" date="2021-01" db="EMBL/GenBank/DDBJ databases">
        <authorList>
            <person name="Corre E."/>
            <person name="Pelletier E."/>
            <person name="Niang G."/>
            <person name="Scheremetjew M."/>
            <person name="Finn R."/>
            <person name="Kale V."/>
            <person name="Holt S."/>
            <person name="Cochrane G."/>
            <person name="Meng A."/>
            <person name="Brown T."/>
            <person name="Cohen L."/>
        </authorList>
    </citation>
    <scope>NUCLEOTIDE SEQUENCE</scope>
    <source>
        <strain evidence="7">OF101</strain>
    </source>
</reference>
<dbReference type="EMBL" id="HBGE01014149">
    <property type="protein sequence ID" value="CAD9103026.1"/>
    <property type="molecule type" value="Transcribed_RNA"/>
</dbReference>
<dbReference type="SMART" id="SM00054">
    <property type="entry name" value="EFh"/>
    <property type="match status" value="2"/>
</dbReference>
<dbReference type="InterPro" id="IPR002048">
    <property type="entry name" value="EF_hand_dom"/>
</dbReference>
<organism evidence="7">
    <name type="scientific">Alexandrium catenella</name>
    <name type="common">Red tide dinoflagellate</name>
    <name type="synonym">Gonyaulax catenella</name>
    <dbReference type="NCBI Taxonomy" id="2925"/>
    <lineage>
        <taxon>Eukaryota</taxon>
        <taxon>Sar</taxon>
        <taxon>Alveolata</taxon>
        <taxon>Dinophyceae</taxon>
        <taxon>Gonyaulacales</taxon>
        <taxon>Pyrocystaceae</taxon>
        <taxon>Alexandrium</taxon>
    </lineage>
</organism>
<dbReference type="Pfam" id="PF13499">
    <property type="entry name" value="EF-hand_7"/>
    <property type="match status" value="1"/>
</dbReference>
<name>A0A7S1LFX5_ALECA</name>
<dbReference type="PROSITE" id="PS50222">
    <property type="entry name" value="EF_HAND_2"/>
    <property type="match status" value="2"/>
</dbReference>
<protein>
    <recommendedName>
        <fullName evidence="1">Calmodulin</fullName>
    </recommendedName>
</protein>
<dbReference type="GO" id="GO:0016460">
    <property type="term" value="C:myosin II complex"/>
    <property type="evidence" value="ECO:0007669"/>
    <property type="project" value="TreeGrafter"/>
</dbReference>
<evidence type="ECO:0000313" key="7">
    <source>
        <dbReference type="EMBL" id="CAD9103026.1"/>
    </source>
</evidence>
<dbReference type="PANTHER" id="PTHR23048">
    <property type="entry name" value="MYOSIN LIGHT CHAIN 1, 3"/>
    <property type="match status" value="1"/>
</dbReference>
<keyword evidence="3" id="KW-0677">Repeat</keyword>